<keyword evidence="1" id="KW-0175">Coiled coil</keyword>
<comment type="caution">
    <text evidence="4">The sequence shown here is derived from an EMBL/GenBank/DDBJ whole genome shotgun (WGS) entry which is preliminary data.</text>
</comment>
<sequence length="422" mass="49394">MNVTEIRELIRQSEEKNWYNSMSIAIYYPYASFSIELTGLDIIYQFFKKQYEFFNQVEQLPQIFSHSKQHFDECVKNIESFVRRNLKVKNGNPKSDWYQLEKFLEKSQQGYNHFFNKESPIVDFIFKLESNFKGSAQGAYDFFTDGNFEYNNVDKNYFIGWHRAYEFFTQDADLVKRRNSERQTLSRVRSEYVKNLEQNDKNVTDHIAEKEKEYLEKEEAISRLIRKKNTQYETWKSHSQNEFSSFLTASDKAFKDLEAIYKEKLKLEAPAKYWNDRAVKLKKEGEKWLIGLIACSVIAIISLGAVLYFISDGTIKDLFSTSASAIRWSIVFITFVSFLAFAIRIFSKLTFSSYHLVRDAEEREQLAYVFLALKKEKNIDPTEQHLIMQSLFSRADSGLLKDDASPTMPGGSMIEKIIGGGK</sequence>
<dbReference type="Pfam" id="PF19658">
    <property type="entry name" value="DUF6161"/>
    <property type="match status" value="1"/>
</dbReference>
<keyword evidence="2" id="KW-0472">Membrane</keyword>
<evidence type="ECO:0000256" key="1">
    <source>
        <dbReference type="SAM" id="Coils"/>
    </source>
</evidence>
<dbReference type="RefSeq" id="WP_386095967.1">
    <property type="nucleotide sequence ID" value="NZ_JBHSAT010000001.1"/>
</dbReference>
<feature type="transmembrane region" description="Helical" evidence="2">
    <location>
        <begin position="325"/>
        <end position="346"/>
    </location>
</feature>
<proteinExistence type="predicted"/>
<protein>
    <submittedName>
        <fullName evidence="4">DUF6161 domain-containing protein</fullName>
    </submittedName>
</protein>
<organism evidence="4 5">
    <name type="scientific">Winogradskyella maritima</name>
    <dbReference type="NCBI Taxonomy" id="1517766"/>
    <lineage>
        <taxon>Bacteria</taxon>
        <taxon>Pseudomonadati</taxon>
        <taxon>Bacteroidota</taxon>
        <taxon>Flavobacteriia</taxon>
        <taxon>Flavobacteriales</taxon>
        <taxon>Flavobacteriaceae</taxon>
        <taxon>Winogradskyella</taxon>
    </lineage>
</organism>
<evidence type="ECO:0000313" key="5">
    <source>
        <dbReference type="Proteomes" id="UP001595812"/>
    </source>
</evidence>
<dbReference type="Proteomes" id="UP001595812">
    <property type="component" value="Unassembled WGS sequence"/>
</dbReference>
<feature type="coiled-coil region" evidence="1">
    <location>
        <begin position="193"/>
        <end position="227"/>
    </location>
</feature>
<name>A0ABV8ADP0_9FLAO</name>
<evidence type="ECO:0000259" key="3">
    <source>
        <dbReference type="Pfam" id="PF19658"/>
    </source>
</evidence>
<keyword evidence="2" id="KW-0812">Transmembrane</keyword>
<evidence type="ECO:0000313" key="4">
    <source>
        <dbReference type="EMBL" id="MFC3875720.1"/>
    </source>
</evidence>
<feature type="transmembrane region" description="Helical" evidence="2">
    <location>
        <begin position="288"/>
        <end position="310"/>
    </location>
</feature>
<feature type="domain" description="DUF6161" evidence="3">
    <location>
        <begin position="198"/>
        <end position="406"/>
    </location>
</feature>
<evidence type="ECO:0000256" key="2">
    <source>
        <dbReference type="SAM" id="Phobius"/>
    </source>
</evidence>
<keyword evidence="2" id="KW-1133">Transmembrane helix</keyword>
<dbReference type="InterPro" id="IPR046159">
    <property type="entry name" value="DUF6161"/>
</dbReference>
<keyword evidence="5" id="KW-1185">Reference proteome</keyword>
<dbReference type="EMBL" id="JBHSAT010000001">
    <property type="protein sequence ID" value="MFC3875720.1"/>
    <property type="molecule type" value="Genomic_DNA"/>
</dbReference>
<accession>A0ABV8ADP0</accession>
<gene>
    <name evidence="4" type="ORF">ACFOSX_00625</name>
</gene>
<reference evidence="5" key="1">
    <citation type="journal article" date="2019" name="Int. J. Syst. Evol. Microbiol.">
        <title>The Global Catalogue of Microorganisms (GCM) 10K type strain sequencing project: providing services to taxonomists for standard genome sequencing and annotation.</title>
        <authorList>
            <consortium name="The Broad Institute Genomics Platform"/>
            <consortium name="The Broad Institute Genome Sequencing Center for Infectious Disease"/>
            <person name="Wu L."/>
            <person name="Ma J."/>
        </authorList>
    </citation>
    <scope>NUCLEOTIDE SEQUENCE [LARGE SCALE GENOMIC DNA]</scope>
    <source>
        <strain evidence="5">CECT 8979</strain>
    </source>
</reference>